<dbReference type="PANTHER" id="PTHR31145:SF2">
    <property type="entry name" value="FLAVIN CARRIER PROTEIN 2"/>
    <property type="match status" value="1"/>
</dbReference>
<evidence type="ECO:0000313" key="11">
    <source>
        <dbReference type="EMBL" id="TKW51160.1"/>
    </source>
</evidence>
<dbReference type="Pfam" id="PF06011">
    <property type="entry name" value="TRP"/>
    <property type="match status" value="1"/>
</dbReference>
<feature type="transmembrane region" description="Helical" evidence="8">
    <location>
        <begin position="471"/>
        <end position="491"/>
    </location>
</feature>
<evidence type="ECO:0000313" key="12">
    <source>
        <dbReference type="Proteomes" id="UP000310108"/>
    </source>
</evidence>
<dbReference type="GO" id="GO:0016020">
    <property type="term" value="C:membrane"/>
    <property type="evidence" value="ECO:0007669"/>
    <property type="project" value="UniProtKB-SubCell"/>
</dbReference>
<keyword evidence="3 8" id="KW-0812">Transmembrane</keyword>
<dbReference type="STRING" id="1306861.A0A4U6X6S3"/>
<name>A0A4U6X6S3_9PEZI</name>
<dbReference type="SMART" id="SM01320">
    <property type="entry name" value="TRP_N"/>
    <property type="match status" value="1"/>
</dbReference>
<proteinExistence type="inferred from homology"/>
<evidence type="ECO:0000256" key="9">
    <source>
        <dbReference type="SAM" id="SignalP"/>
    </source>
</evidence>
<feature type="compositionally biased region" description="Polar residues" evidence="7">
    <location>
        <begin position="746"/>
        <end position="763"/>
    </location>
</feature>
<reference evidence="11 12" key="1">
    <citation type="journal article" date="2019" name="PLoS ONE">
        <title>Comparative genome analysis indicates high evolutionary potential of pathogenicity genes in Colletotrichum tanaceti.</title>
        <authorList>
            <person name="Lelwala R.V."/>
            <person name="Korhonen P.K."/>
            <person name="Young N.D."/>
            <person name="Scott J.B."/>
            <person name="Ades P.A."/>
            <person name="Gasser R.B."/>
            <person name="Taylor P.W.J."/>
        </authorList>
    </citation>
    <scope>NUCLEOTIDE SEQUENCE [LARGE SCALE GENOMIC DNA]</scope>
    <source>
        <strain evidence="11">BRIP57314</strain>
    </source>
</reference>
<evidence type="ECO:0000256" key="3">
    <source>
        <dbReference type="ARBA" id="ARBA00022692"/>
    </source>
</evidence>
<comment type="subcellular location">
    <subcellularLocation>
        <location evidence="1">Membrane</location>
        <topology evidence="1">Multi-pass membrane protein</topology>
    </subcellularLocation>
</comment>
<evidence type="ECO:0000256" key="5">
    <source>
        <dbReference type="ARBA" id="ARBA00022989"/>
    </source>
</evidence>
<dbReference type="GO" id="GO:0055085">
    <property type="term" value="P:transmembrane transport"/>
    <property type="evidence" value="ECO:0007669"/>
    <property type="project" value="TreeGrafter"/>
</dbReference>
<evidence type="ECO:0000256" key="6">
    <source>
        <dbReference type="ARBA" id="ARBA00023136"/>
    </source>
</evidence>
<feature type="region of interest" description="Disordered" evidence="7">
    <location>
        <begin position="706"/>
        <end position="771"/>
    </location>
</feature>
<evidence type="ECO:0000256" key="4">
    <source>
        <dbReference type="ARBA" id="ARBA00022729"/>
    </source>
</evidence>
<evidence type="ECO:0000256" key="1">
    <source>
        <dbReference type="ARBA" id="ARBA00004141"/>
    </source>
</evidence>
<evidence type="ECO:0000256" key="8">
    <source>
        <dbReference type="SAM" id="Phobius"/>
    </source>
</evidence>
<feature type="region of interest" description="Disordered" evidence="7">
    <location>
        <begin position="594"/>
        <end position="640"/>
    </location>
</feature>
<dbReference type="Pfam" id="PF14558">
    <property type="entry name" value="TRP_N"/>
    <property type="match status" value="1"/>
</dbReference>
<feature type="signal peptide" evidence="9">
    <location>
        <begin position="1"/>
        <end position="26"/>
    </location>
</feature>
<evidence type="ECO:0000259" key="10">
    <source>
        <dbReference type="SMART" id="SM01320"/>
    </source>
</evidence>
<feature type="transmembrane region" description="Helical" evidence="8">
    <location>
        <begin position="409"/>
        <end position="430"/>
    </location>
</feature>
<dbReference type="InterPro" id="IPR040241">
    <property type="entry name" value="TRP_Flc/Pkd2-like"/>
</dbReference>
<keyword evidence="4 9" id="KW-0732">Signal</keyword>
<comment type="caution">
    <text evidence="11">The sequence shown here is derived from an EMBL/GenBank/DDBJ whole genome shotgun (WGS) entry which is preliminary data.</text>
</comment>
<keyword evidence="6 8" id="KW-0472">Membrane</keyword>
<feature type="compositionally biased region" description="Basic and acidic residues" evidence="7">
    <location>
        <begin position="609"/>
        <end position="619"/>
    </location>
</feature>
<dbReference type="OrthoDB" id="5212126at2759"/>
<dbReference type="InterPro" id="IPR010308">
    <property type="entry name" value="TRP_C"/>
</dbReference>
<feature type="transmembrane region" description="Helical" evidence="8">
    <location>
        <begin position="382"/>
        <end position="403"/>
    </location>
</feature>
<dbReference type="AlphaFoldDB" id="A0A4U6X6S3"/>
<evidence type="ECO:0000256" key="7">
    <source>
        <dbReference type="SAM" id="MobiDB-lite"/>
    </source>
</evidence>
<feature type="domain" description="ML-like" evidence="10">
    <location>
        <begin position="28"/>
        <end position="166"/>
    </location>
</feature>
<dbReference type="Proteomes" id="UP000310108">
    <property type="component" value="Unassembled WGS sequence"/>
</dbReference>
<keyword evidence="5 8" id="KW-1133">Transmembrane helix</keyword>
<sequence length="771" mass="82944">MKLTAVVPYLVYVLSLAAFFPSAASAEKILQSLSLNNCQKESDFSASLFNVVVSANNGSVTANVAAVVSVEGRAVFDVALRIYGFEYMRQVIDPCTANLQGLCPMKPGKIDMEFSFDIGDKLDAVPGIAYTIPDLDATIRALVNLTDTDETVACVEADFSNGKTVDLVGVKWATAVIAGLGLGSAGVISAMGHSDAAAHLAANALSLFGYFQAQALVGLSGVDMPPIVQAWTQNFQWSMGIVHLGWMQRLCTWYQRATGGEAARLLDSVRSVSVQVSKRSVGVAVPGPVRRGLRALARRANIKLENGSYVVYGIQRVAFRAKIETTNLFLTGLVVYCAFVLFTVLAVAAFRYGTSMAAKNNWTRRDRFLEFRRDWKTTLKGILFRLCLIGFPQIALLCLWEFVQADSPALVVLAVVFFFGTLFTLIWASFKVIRIAKQSILTHQNPAHVLFSNPAIINKWGFLYVQYRASAYYFIVPFIGYVFAKAAVVAFGQGVGVGQAIALIILEAAALIAVSVLRPFMDKPTNSFNISIFAVNFVNSIFLLIFTNVFGAPGIVVGAVGVVLFIVNAVFALVLLLMVLISSVLVFWRVKGKPPQQPSQLVDPAVTGKGDRTENKGLLDLDDDEAAGGGGGGGGGVNRRDSLRFAEKAMEGGMSQHSLGSNNSNNNINNINNNSTALYRPPTITVAGGGGGGGGDNHELSVLPSPGARSAVSPSVPMFPVDTSMRPRTPVTPRSPHGDEYPPSPFANQNMHEFRQQNNNSPWQRGAGYDH</sequence>
<dbReference type="PANTHER" id="PTHR31145">
    <property type="entry name" value="INTEGRAL MEMBRANE PROTEIN (AFU_ORTHOLOGUE AFUA_7G01610)"/>
    <property type="match status" value="1"/>
</dbReference>
<feature type="transmembrane region" description="Helical" evidence="8">
    <location>
        <begin position="328"/>
        <end position="350"/>
    </location>
</feature>
<feature type="transmembrane region" description="Helical" evidence="8">
    <location>
        <begin position="529"/>
        <end position="549"/>
    </location>
</feature>
<keyword evidence="12" id="KW-1185">Reference proteome</keyword>
<gene>
    <name evidence="11" type="primary">FLC3</name>
    <name evidence="11" type="ORF">CTA1_12701</name>
</gene>
<protein>
    <submittedName>
        <fullName evidence="11">Putative flavin carrier protein 3</fullName>
    </submittedName>
</protein>
<evidence type="ECO:0000256" key="2">
    <source>
        <dbReference type="ARBA" id="ARBA00010642"/>
    </source>
</evidence>
<feature type="transmembrane region" description="Helical" evidence="8">
    <location>
        <begin position="497"/>
        <end position="517"/>
    </location>
</feature>
<dbReference type="InterPro" id="IPR032800">
    <property type="entry name" value="TRP_N"/>
</dbReference>
<feature type="transmembrane region" description="Helical" evidence="8">
    <location>
        <begin position="555"/>
        <end position="588"/>
    </location>
</feature>
<accession>A0A4U6X6S3</accession>
<dbReference type="GO" id="GO:0009272">
    <property type="term" value="P:fungal-type cell wall biogenesis"/>
    <property type="evidence" value="ECO:0007669"/>
    <property type="project" value="TreeGrafter"/>
</dbReference>
<feature type="chain" id="PRO_5020346911" evidence="9">
    <location>
        <begin position="27"/>
        <end position="771"/>
    </location>
</feature>
<feature type="compositionally biased region" description="Gly residues" evidence="7">
    <location>
        <begin position="627"/>
        <end position="637"/>
    </location>
</feature>
<dbReference type="EMBL" id="PJEX01000331">
    <property type="protein sequence ID" value="TKW51160.1"/>
    <property type="molecule type" value="Genomic_DNA"/>
</dbReference>
<organism evidence="11 12">
    <name type="scientific">Colletotrichum tanaceti</name>
    <dbReference type="NCBI Taxonomy" id="1306861"/>
    <lineage>
        <taxon>Eukaryota</taxon>
        <taxon>Fungi</taxon>
        <taxon>Dikarya</taxon>
        <taxon>Ascomycota</taxon>
        <taxon>Pezizomycotina</taxon>
        <taxon>Sordariomycetes</taxon>
        <taxon>Hypocreomycetidae</taxon>
        <taxon>Glomerellales</taxon>
        <taxon>Glomerellaceae</taxon>
        <taxon>Colletotrichum</taxon>
        <taxon>Colletotrichum destructivum species complex</taxon>
    </lineage>
</organism>
<comment type="similarity">
    <text evidence="2">Belongs to the transient receptor potential (TRP) ion channel family.</text>
</comment>